<dbReference type="Gramene" id="PSS34655">
    <property type="protein sequence ID" value="PSS34655"/>
    <property type="gene ID" value="CEY00_Acc01761"/>
</dbReference>
<name>A0A2R6RXA3_ACTCC</name>
<comment type="caution">
    <text evidence="2">The sequence shown here is derived from an EMBL/GenBank/DDBJ whole genome shotgun (WGS) entry which is preliminary data.</text>
</comment>
<evidence type="ECO:0000256" key="1">
    <source>
        <dbReference type="SAM" id="MobiDB-lite"/>
    </source>
</evidence>
<sequence>MQASVQCRSLGLVMKEKDDDLALFLELENCEKENNNLLLQNTDYFDDQLGSKLDSSTISEIKSALPARKTGADDFLNSENDRTDYNWLLTPPATPLFPSLETEQKKNVTNQNGISDSCPTASKSGVGNPPVEPASRNNETSRQPILSNVTSSSIASNRRQSSSGGVTSTAARPATEKPSRSSTPTSRSTISTKPKLSRTSTPTSRATLPSSKPASLPVRSSTPTRPTPRSSTPTARTSVPAASKAKSDPTISKNSIPSRGKSPTVKSRPWKPAETPGFSCDATPNLKASMPERPASATRTRPRAPSARSSSRGRVYNNGNSVLAMSRAHSNWSDDVSPVIIGSKMVERVVNMRKLAPPKQDNRISKNNNSSGKSLSSQENSGFGRMLSKPSLDMALRHMDIRRSIPGNLHPLATNSPASSVYSVGSGSNKSTTASVSDSPLATSSNASSEPSANTSSNCLDGSEVEDDNK</sequence>
<dbReference type="GO" id="GO:0043622">
    <property type="term" value="P:cortical microtubule organization"/>
    <property type="evidence" value="ECO:0007669"/>
    <property type="project" value="TreeGrafter"/>
</dbReference>
<feature type="compositionally biased region" description="Low complexity" evidence="1">
    <location>
        <begin position="365"/>
        <end position="381"/>
    </location>
</feature>
<dbReference type="Proteomes" id="UP000241394">
    <property type="component" value="Chromosome LG2"/>
</dbReference>
<dbReference type="PANTHER" id="PTHR31949:SF15">
    <property type="entry name" value="ENDOCHITINASE A-LIKE ISOFORM X1"/>
    <property type="match status" value="1"/>
</dbReference>
<protein>
    <submittedName>
        <fullName evidence="2">Uncharacterized protein</fullName>
    </submittedName>
</protein>
<feature type="compositionally biased region" description="Low complexity" evidence="1">
    <location>
        <begin position="293"/>
        <end position="312"/>
    </location>
</feature>
<dbReference type="InParanoid" id="A0A2R6RXA3"/>
<feature type="region of interest" description="Disordered" evidence="1">
    <location>
        <begin position="354"/>
        <end position="387"/>
    </location>
</feature>
<organism evidence="2 3">
    <name type="scientific">Actinidia chinensis var. chinensis</name>
    <name type="common">Chinese soft-hair kiwi</name>
    <dbReference type="NCBI Taxonomy" id="1590841"/>
    <lineage>
        <taxon>Eukaryota</taxon>
        <taxon>Viridiplantae</taxon>
        <taxon>Streptophyta</taxon>
        <taxon>Embryophyta</taxon>
        <taxon>Tracheophyta</taxon>
        <taxon>Spermatophyta</taxon>
        <taxon>Magnoliopsida</taxon>
        <taxon>eudicotyledons</taxon>
        <taxon>Gunneridae</taxon>
        <taxon>Pentapetalae</taxon>
        <taxon>asterids</taxon>
        <taxon>Ericales</taxon>
        <taxon>Actinidiaceae</taxon>
        <taxon>Actinidia</taxon>
    </lineage>
</organism>
<feature type="region of interest" description="Disordered" evidence="1">
    <location>
        <begin position="407"/>
        <end position="470"/>
    </location>
</feature>
<dbReference type="OMA" id="INWSEPE"/>
<proteinExistence type="predicted"/>
<evidence type="ECO:0000313" key="2">
    <source>
        <dbReference type="EMBL" id="PSS34655.1"/>
    </source>
</evidence>
<dbReference type="EMBL" id="NKQK01000002">
    <property type="protein sequence ID" value="PSS34655.1"/>
    <property type="molecule type" value="Genomic_DNA"/>
</dbReference>
<reference evidence="2 3" key="1">
    <citation type="submission" date="2017-07" db="EMBL/GenBank/DDBJ databases">
        <title>An improved, manually edited Actinidia chinensis var. chinensis (kiwifruit) genome highlights the challenges associated with draft genomes and gene prediction in plants.</title>
        <authorList>
            <person name="Pilkington S."/>
            <person name="Crowhurst R."/>
            <person name="Hilario E."/>
            <person name="Nardozza S."/>
            <person name="Fraser L."/>
            <person name="Peng Y."/>
            <person name="Gunaseelan K."/>
            <person name="Simpson R."/>
            <person name="Tahir J."/>
            <person name="Deroles S."/>
            <person name="Templeton K."/>
            <person name="Luo Z."/>
            <person name="Davy M."/>
            <person name="Cheng C."/>
            <person name="Mcneilage M."/>
            <person name="Scaglione D."/>
            <person name="Liu Y."/>
            <person name="Zhang Q."/>
            <person name="Datson P."/>
            <person name="De Silva N."/>
            <person name="Gardiner S."/>
            <person name="Bassett H."/>
            <person name="Chagne D."/>
            <person name="Mccallum J."/>
            <person name="Dzierzon H."/>
            <person name="Deng C."/>
            <person name="Wang Y.-Y."/>
            <person name="Barron N."/>
            <person name="Manako K."/>
            <person name="Bowen J."/>
            <person name="Foster T."/>
            <person name="Erridge Z."/>
            <person name="Tiffin H."/>
            <person name="Waite C."/>
            <person name="Davies K."/>
            <person name="Grierson E."/>
            <person name="Laing W."/>
            <person name="Kirk R."/>
            <person name="Chen X."/>
            <person name="Wood M."/>
            <person name="Montefiori M."/>
            <person name="Brummell D."/>
            <person name="Schwinn K."/>
            <person name="Catanach A."/>
            <person name="Fullerton C."/>
            <person name="Li D."/>
            <person name="Meiyalaghan S."/>
            <person name="Nieuwenhuizen N."/>
            <person name="Read N."/>
            <person name="Prakash R."/>
            <person name="Hunter D."/>
            <person name="Zhang H."/>
            <person name="Mckenzie M."/>
            <person name="Knabel M."/>
            <person name="Harris A."/>
            <person name="Allan A."/>
            <person name="Chen A."/>
            <person name="Janssen B."/>
            <person name="Plunkett B."/>
            <person name="Dwamena C."/>
            <person name="Voogd C."/>
            <person name="Leif D."/>
            <person name="Lafferty D."/>
            <person name="Souleyre E."/>
            <person name="Varkonyi-Gasic E."/>
            <person name="Gambi F."/>
            <person name="Hanley J."/>
            <person name="Yao J.-L."/>
            <person name="Cheung J."/>
            <person name="David K."/>
            <person name="Warren B."/>
            <person name="Marsh K."/>
            <person name="Snowden K."/>
            <person name="Lin-Wang K."/>
            <person name="Brian L."/>
            <person name="Martinez-Sanchez M."/>
            <person name="Wang M."/>
            <person name="Ileperuma N."/>
            <person name="Macnee N."/>
            <person name="Campin R."/>
            <person name="Mcatee P."/>
            <person name="Drummond R."/>
            <person name="Espley R."/>
            <person name="Ireland H."/>
            <person name="Wu R."/>
            <person name="Atkinson R."/>
            <person name="Karunairetnam S."/>
            <person name="Bulley S."/>
            <person name="Chunkath S."/>
            <person name="Hanley Z."/>
            <person name="Storey R."/>
            <person name="Thrimawithana A."/>
            <person name="Thomson S."/>
            <person name="David C."/>
            <person name="Testolin R."/>
        </authorList>
    </citation>
    <scope>NUCLEOTIDE SEQUENCE [LARGE SCALE GENOMIC DNA]</scope>
    <source>
        <strain evidence="3">cv. Red5</strain>
        <tissue evidence="2">Young leaf</tissue>
    </source>
</reference>
<feature type="compositionally biased region" description="Low complexity" evidence="1">
    <location>
        <begin position="180"/>
        <end position="194"/>
    </location>
</feature>
<feature type="compositionally biased region" description="Low complexity" evidence="1">
    <location>
        <begin position="217"/>
        <end position="243"/>
    </location>
</feature>
<dbReference type="PANTHER" id="PTHR31949">
    <property type="entry name" value="GASTRIC MUCIN-LIKE PROTEIN"/>
    <property type="match status" value="1"/>
</dbReference>
<feature type="region of interest" description="Disordered" evidence="1">
    <location>
        <begin position="107"/>
        <end position="317"/>
    </location>
</feature>
<feature type="compositionally biased region" description="Polar residues" evidence="1">
    <location>
        <begin position="197"/>
        <end position="213"/>
    </location>
</feature>
<feature type="compositionally biased region" description="Polar residues" evidence="1">
    <location>
        <begin position="107"/>
        <end position="125"/>
    </location>
</feature>
<dbReference type="STRING" id="1590841.A0A2R6RXA3"/>
<evidence type="ECO:0000313" key="3">
    <source>
        <dbReference type="Proteomes" id="UP000241394"/>
    </source>
</evidence>
<reference evidence="3" key="2">
    <citation type="journal article" date="2018" name="BMC Genomics">
        <title>A manually annotated Actinidia chinensis var. chinensis (kiwifruit) genome highlights the challenges associated with draft genomes and gene prediction in plants.</title>
        <authorList>
            <person name="Pilkington S.M."/>
            <person name="Crowhurst R."/>
            <person name="Hilario E."/>
            <person name="Nardozza S."/>
            <person name="Fraser L."/>
            <person name="Peng Y."/>
            <person name="Gunaseelan K."/>
            <person name="Simpson R."/>
            <person name="Tahir J."/>
            <person name="Deroles S.C."/>
            <person name="Templeton K."/>
            <person name="Luo Z."/>
            <person name="Davy M."/>
            <person name="Cheng C."/>
            <person name="McNeilage M."/>
            <person name="Scaglione D."/>
            <person name="Liu Y."/>
            <person name="Zhang Q."/>
            <person name="Datson P."/>
            <person name="De Silva N."/>
            <person name="Gardiner S.E."/>
            <person name="Bassett H."/>
            <person name="Chagne D."/>
            <person name="McCallum J."/>
            <person name="Dzierzon H."/>
            <person name="Deng C."/>
            <person name="Wang Y.Y."/>
            <person name="Barron L."/>
            <person name="Manako K."/>
            <person name="Bowen J."/>
            <person name="Foster T.M."/>
            <person name="Erridge Z.A."/>
            <person name="Tiffin H."/>
            <person name="Waite C.N."/>
            <person name="Davies K.M."/>
            <person name="Grierson E.P."/>
            <person name="Laing W.A."/>
            <person name="Kirk R."/>
            <person name="Chen X."/>
            <person name="Wood M."/>
            <person name="Montefiori M."/>
            <person name="Brummell D.A."/>
            <person name="Schwinn K.E."/>
            <person name="Catanach A."/>
            <person name="Fullerton C."/>
            <person name="Li D."/>
            <person name="Meiyalaghan S."/>
            <person name="Nieuwenhuizen N."/>
            <person name="Read N."/>
            <person name="Prakash R."/>
            <person name="Hunter D."/>
            <person name="Zhang H."/>
            <person name="McKenzie M."/>
            <person name="Knabel M."/>
            <person name="Harris A."/>
            <person name="Allan A.C."/>
            <person name="Gleave A."/>
            <person name="Chen A."/>
            <person name="Janssen B.J."/>
            <person name="Plunkett B."/>
            <person name="Ampomah-Dwamena C."/>
            <person name="Voogd C."/>
            <person name="Leif D."/>
            <person name="Lafferty D."/>
            <person name="Souleyre E.J.F."/>
            <person name="Varkonyi-Gasic E."/>
            <person name="Gambi F."/>
            <person name="Hanley J."/>
            <person name="Yao J.L."/>
            <person name="Cheung J."/>
            <person name="David K.M."/>
            <person name="Warren B."/>
            <person name="Marsh K."/>
            <person name="Snowden K.C."/>
            <person name="Lin-Wang K."/>
            <person name="Brian L."/>
            <person name="Martinez-Sanchez M."/>
            <person name="Wang M."/>
            <person name="Ileperuma N."/>
            <person name="Macnee N."/>
            <person name="Campin R."/>
            <person name="McAtee P."/>
            <person name="Drummond R.S.M."/>
            <person name="Espley R.V."/>
            <person name="Ireland H.S."/>
            <person name="Wu R."/>
            <person name="Atkinson R.G."/>
            <person name="Karunairetnam S."/>
            <person name="Bulley S."/>
            <person name="Chunkath S."/>
            <person name="Hanley Z."/>
            <person name="Storey R."/>
            <person name="Thrimawithana A.H."/>
            <person name="Thomson S."/>
            <person name="David C."/>
            <person name="Testolin R."/>
            <person name="Huang H."/>
            <person name="Hellens R.P."/>
            <person name="Schaffer R.J."/>
        </authorList>
    </citation>
    <scope>NUCLEOTIDE SEQUENCE [LARGE SCALE GENOMIC DNA]</scope>
    <source>
        <strain evidence="3">cv. Red5</strain>
    </source>
</reference>
<dbReference type="OrthoDB" id="1929779at2759"/>
<feature type="compositionally biased region" description="Low complexity" evidence="1">
    <location>
        <begin position="151"/>
        <end position="163"/>
    </location>
</feature>
<accession>A0A2R6RXA3</accession>
<dbReference type="GO" id="GO:0055028">
    <property type="term" value="C:cortical microtubule"/>
    <property type="evidence" value="ECO:0007669"/>
    <property type="project" value="TreeGrafter"/>
</dbReference>
<dbReference type="AlphaFoldDB" id="A0A2R6RXA3"/>
<gene>
    <name evidence="2" type="ORF">CEY00_Acc01761</name>
</gene>
<feature type="compositionally biased region" description="Polar residues" evidence="1">
    <location>
        <begin position="413"/>
        <end position="460"/>
    </location>
</feature>
<feature type="compositionally biased region" description="Polar residues" evidence="1">
    <location>
        <begin position="135"/>
        <end position="150"/>
    </location>
</feature>
<keyword evidence="3" id="KW-1185">Reference proteome</keyword>